<dbReference type="EMBL" id="JACVHL010000002">
    <property type="protein sequence ID" value="MCC3803963.1"/>
    <property type="molecule type" value="Genomic_DNA"/>
</dbReference>
<name>A0A9Q3U9U5_VIBPH</name>
<protein>
    <submittedName>
        <fullName evidence="1">Acetyltransferase</fullName>
    </submittedName>
</protein>
<gene>
    <name evidence="1" type="ORF">IB292_02820</name>
</gene>
<accession>A0A9Q3U9U5</accession>
<dbReference type="AlphaFoldDB" id="A0A9Q3U9U5"/>
<dbReference type="RefSeq" id="WP_228085636.1">
    <property type="nucleotide sequence ID" value="NZ_JACVHL010000002.1"/>
</dbReference>
<reference evidence="1" key="1">
    <citation type="submission" date="2020-09" db="EMBL/GenBank/DDBJ databases">
        <title>Genome sequence of Vibrio parahaemolyticus isolates.</title>
        <authorList>
            <person name="Hammerl J.A."/>
            <person name="Strauch E."/>
        </authorList>
    </citation>
    <scope>NUCLEOTIDE SEQUENCE</scope>
    <source>
        <strain evidence="1">17-VB00146</strain>
    </source>
</reference>
<evidence type="ECO:0000313" key="2">
    <source>
        <dbReference type="Proteomes" id="UP000726777"/>
    </source>
</evidence>
<dbReference type="Proteomes" id="UP000726777">
    <property type="component" value="Unassembled WGS sequence"/>
</dbReference>
<comment type="caution">
    <text evidence="1">The sequence shown here is derived from an EMBL/GenBank/DDBJ whole genome shotgun (WGS) entry which is preliminary data.</text>
</comment>
<proteinExistence type="predicted"/>
<evidence type="ECO:0000313" key="1">
    <source>
        <dbReference type="EMBL" id="MCC3803963.1"/>
    </source>
</evidence>
<sequence length="56" mass="6397">MSNKKTAYGLELVERPKVKANKRLDLSGEHGKQIIKSETKLALKTHSRTFKRLADM</sequence>
<organism evidence="1 2">
    <name type="scientific">Vibrio parahaemolyticus</name>
    <dbReference type="NCBI Taxonomy" id="670"/>
    <lineage>
        <taxon>Bacteria</taxon>
        <taxon>Pseudomonadati</taxon>
        <taxon>Pseudomonadota</taxon>
        <taxon>Gammaproteobacteria</taxon>
        <taxon>Vibrionales</taxon>
        <taxon>Vibrionaceae</taxon>
        <taxon>Vibrio</taxon>
    </lineage>
</organism>